<dbReference type="InterPro" id="IPR004322">
    <property type="entry name" value="Plasmid_replicase_bac"/>
</dbReference>
<name>A0ABR9Z6Q3_VIBAN</name>
<reference evidence="2 3" key="1">
    <citation type="journal article" date="2021" name="PeerJ">
        <title>Analysis of 44 Vibrio anguillarum genomes reveals high genetic diversity.</title>
        <authorList>
            <person name="Hansen M.J."/>
            <person name="Dalsgaard I."/>
        </authorList>
    </citation>
    <scope>NUCLEOTIDE SEQUENCE [LARGE SCALE GENOMIC DNA]</scope>
    <source>
        <strain evidence="2 3">040915-1/1B</strain>
    </source>
</reference>
<dbReference type="InterPro" id="IPR014820">
    <property type="entry name" value="PriCT_1"/>
</dbReference>
<evidence type="ECO:0000313" key="3">
    <source>
        <dbReference type="Proteomes" id="UP000726136"/>
    </source>
</evidence>
<feature type="domain" description="Primase C-terminal 1" evidence="1">
    <location>
        <begin position="179"/>
        <end position="255"/>
    </location>
</feature>
<dbReference type="Pfam" id="PF03090">
    <property type="entry name" value="Replicase"/>
    <property type="match status" value="1"/>
</dbReference>
<proteinExistence type="predicted"/>
<dbReference type="Pfam" id="PF08708">
    <property type="entry name" value="PriCT_1"/>
    <property type="match status" value="1"/>
</dbReference>
<keyword evidence="3" id="KW-1185">Reference proteome</keyword>
<dbReference type="RefSeq" id="WP_194663738.1">
    <property type="nucleotide sequence ID" value="NZ_RDPI01000016.1"/>
</dbReference>
<sequence>MNALIQEANAQIGHAAMRRLLDTAPHLARCSDNKTASHIRPRDYAIRWSYMQINRPDMVSWLIFDLDHANPNIWDDKDLPAPNFIVRDKQKNTAHLYYAIVPVCTSDKARSKPIQFMKRVYQAMAKSMDADPSYAGTVAKTPHHPQWSTTEFHGYVYELSELAAHVEIEYVPHWATKEEVDTSHSRNCTLFEELRHFAYSIVDYAREHSHYEAFKSRLEHYAEQRNDFALRGFDCNLSYSEVKATTKSVARWTWDNYVGNECANRGIMNLDKSLSQEERQSLAAKRTHGERKANSAKKILIATQKILKSQKKVTYTAIAKLCQLSRQTVSKYQSIIDSVIQQPQIISLEEIFRVKQPVKYAVSDISPAHDLSENTGSSASPLNQTVIYSFPFNDRNRPLEE</sequence>
<protein>
    <submittedName>
        <fullName evidence="2">Replication protein A</fullName>
    </submittedName>
</protein>
<dbReference type="EMBL" id="RDPI01000016">
    <property type="protein sequence ID" value="MBF4374132.1"/>
    <property type="molecule type" value="Genomic_DNA"/>
</dbReference>
<evidence type="ECO:0000259" key="1">
    <source>
        <dbReference type="Pfam" id="PF08708"/>
    </source>
</evidence>
<dbReference type="Gene3D" id="1.10.340.50">
    <property type="match status" value="1"/>
</dbReference>
<comment type="caution">
    <text evidence="2">The sequence shown here is derived from an EMBL/GenBank/DDBJ whole genome shotgun (WGS) entry which is preliminary data.</text>
</comment>
<organism evidence="2 3">
    <name type="scientific">Vibrio anguillarum</name>
    <name type="common">Listonella anguillarum</name>
    <dbReference type="NCBI Taxonomy" id="55601"/>
    <lineage>
        <taxon>Bacteria</taxon>
        <taxon>Pseudomonadati</taxon>
        <taxon>Pseudomonadota</taxon>
        <taxon>Gammaproteobacteria</taxon>
        <taxon>Vibrionales</taxon>
        <taxon>Vibrionaceae</taxon>
        <taxon>Vibrio</taxon>
    </lineage>
</organism>
<dbReference type="Proteomes" id="UP000726136">
    <property type="component" value="Unassembled WGS sequence"/>
</dbReference>
<accession>A0ABR9Z6Q3</accession>
<evidence type="ECO:0000313" key="2">
    <source>
        <dbReference type="EMBL" id="MBF4374132.1"/>
    </source>
</evidence>
<gene>
    <name evidence="2" type="ORF">EAY46_13740</name>
</gene>